<gene>
    <name evidence="1" type="ORF">PoB_004233400</name>
</gene>
<accession>A0AAV4B6Y4</accession>
<sequence length="140" mass="15060">MVHGSREVVGIVNTQPVLRFAGTLLWQVRAPPPAPWPGGGPESLRSPCCGLAIDAQKLMDLCTSPCLTSSLHSPLSLAVSESALLWTEVDLEAVFYVPLKQDGRPSSALQEPTKIDTGRSSLASITVAQPNAWNYHRKSK</sequence>
<evidence type="ECO:0000313" key="2">
    <source>
        <dbReference type="Proteomes" id="UP000735302"/>
    </source>
</evidence>
<dbReference type="EMBL" id="BLXT01004630">
    <property type="protein sequence ID" value="GFO15829.1"/>
    <property type="molecule type" value="Genomic_DNA"/>
</dbReference>
<comment type="caution">
    <text evidence="1">The sequence shown here is derived from an EMBL/GenBank/DDBJ whole genome shotgun (WGS) entry which is preliminary data.</text>
</comment>
<name>A0AAV4B6Y4_9GAST</name>
<keyword evidence="2" id="KW-1185">Reference proteome</keyword>
<reference evidence="1 2" key="1">
    <citation type="journal article" date="2021" name="Elife">
        <title>Chloroplast acquisition without the gene transfer in kleptoplastic sea slugs, Plakobranchus ocellatus.</title>
        <authorList>
            <person name="Maeda T."/>
            <person name="Takahashi S."/>
            <person name="Yoshida T."/>
            <person name="Shimamura S."/>
            <person name="Takaki Y."/>
            <person name="Nagai Y."/>
            <person name="Toyoda A."/>
            <person name="Suzuki Y."/>
            <person name="Arimoto A."/>
            <person name="Ishii H."/>
            <person name="Satoh N."/>
            <person name="Nishiyama T."/>
            <person name="Hasebe M."/>
            <person name="Maruyama T."/>
            <person name="Minagawa J."/>
            <person name="Obokata J."/>
            <person name="Shigenobu S."/>
        </authorList>
    </citation>
    <scope>NUCLEOTIDE SEQUENCE [LARGE SCALE GENOMIC DNA]</scope>
</reference>
<proteinExistence type="predicted"/>
<protein>
    <submittedName>
        <fullName evidence="1">Uncharacterized protein</fullName>
    </submittedName>
</protein>
<dbReference type="Proteomes" id="UP000735302">
    <property type="component" value="Unassembled WGS sequence"/>
</dbReference>
<dbReference type="AlphaFoldDB" id="A0AAV4B6Y4"/>
<organism evidence="1 2">
    <name type="scientific">Plakobranchus ocellatus</name>
    <dbReference type="NCBI Taxonomy" id="259542"/>
    <lineage>
        <taxon>Eukaryota</taxon>
        <taxon>Metazoa</taxon>
        <taxon>Spiralia</taxon>
        <taxon>Lophotrochozoa</taxon>
        <taxon>Mollusca</taxon>
        <taxon>Gastropoda</taxon>
        <taxon>Heterobranchia</taxon>
        <taxon>Euthyneura</taxon>
        <taxon>Panpulmonata</taxon>
        <taxon>Sacoglossa</taxon>
        <taxon>Placobranchoidea</taxon>
        <taxon>Plakobranchidae</taxon>
        <taxon>Plakobranchus</taxon>
    </lineage>
</organism>
<evidence type="ECO:0000313" key="1">
    <source>
        <dbReference type="EMBL" id="GFO15829.1"/>
    </source>
</evidence>